<dbReference type="PANTHER" id="PTHR34475:SF1">
    <property type="entry name" value="CYTOSKELETON PROTEIN RODZ"/>
    <property type="match status" value="1"/>
</dbReference>
<dbReference type="EMBL" id="CADCWF010000116">
    <property type="protein sequence ID" value="CAA9552352.1"/>
    <property type="molecule type" value="Genomic_DNA"/>
</dbReference>
<dbReference type="Gene3D" id="1.10.260.40">
    <property type="entry name" value="lambda repressor-like DNA-binding domains"/>
    <property type="match status" value="1"/>
</dbReference>
<protein>
    <recommendedName>
        <fullName evidence="4">HTH cro/C1-type domain-containing protein</fullName>
    </recommendedName>
</protein>
<evidence type="ECO:0000256" key="2">
    <source>
        <dbReference type="SAM" id="Phobius"/>
    </source>
</evidence>
<feature type="transmembrane region" description="Helical" evidence="2">
    <location>
        <begin position="97"/>
        <end position="119"/>
    </location>
</feature>
<keyword evidence="2" id="KW-0812">Transmembrane</keyword>
<feature type="region of interest" description="Disordered" evidence="1">
    <location>
        <begin position="177"/>
        <end position="262"/>
    </location>
</feature>
<evidence type="ECO:0000313" key="3">
    <source>
        <dbReference type="EMBL" id="CAA9552352.1"/>
    </source>
</evidence>
<proteinExistence type="predicted"/>
<feature type="compositionally biased region" description="Polar residues" evidence="1">
    <location>
        <begin position="188"/>
        <end position="198"/>
    </location>
</feature>
<feature type="compositionally biased region" description="Low complexity" evidence="1">
    <location>
        <begin position="214"/>
        <end position="223"/>
    </location>
</feature>
<keyword evidence="2" id="KW-0472">Membrane</keyword>
<evidence type="ECO:0000256" key="1">
    <source>
        <dbReference type="SAM" id="MobiDB-lite"/>
    </source>
</evidence>
<dbReference type="Pfam" id="PF13413">
    <property type="entry name" value="HTH_25"/>
    <property type="match status" value="1"/>
</dbReference>
<dbReference type="GO" id="GO:0003677">
    <property type="term" value="F:DNA binding"/>
    <property type="evidence" value="ECO:0007669"/>
    <property type="project" value="InterPro"/>
</dbReference>
<reference evidence="3" key="1">
    <citation type="submission" date="2020-02" db="EMBL/GenBank/DDBJ databases">
        <authorList>
            <person name="Meier V. D."/>
        </authorList>
    </citation>
    <scope>NUCLEOTIDE SEQUENCE</scope>
    <source>
        <strain evidence="3">AVDCRST_MAG59</strain>
    </source>
</reference>
<name>A0A6J4UJ92_9BACT</name>
<dbReference type="InterPro" id="IPR050400">
    <property type="entry name" value="Bact_Cytoskel_RodZ"/>
</dbReference>
<dbReference type="PANTHER" id="PTHR34475">
    <property type="match status" value="1"/>
</dbReference>
<sequence>MGVLADTLRQARAQKGVTLKEAEQATRINRHYLSALEDENFAVLPALIYQRGIVRSYATYLDLDPGKLLAMFEETRGGESTTDLVAAVKPLAMPNHWAPNFAIITFMVVMSAIVFAWIYSLSFNDPETQATQLPDVPTVTPIPSDRLALAAQSPAPAVTSASPEPGQSLAVIRDSVDEDPGTERGSVPASNQPLQTPSGPTPAVLGGALPTVTTPSLSLAQQPSPSPTPAPAPTVTPVPQPSPTPVPAAPTEPSAPPRPPAGAATIRAVAQGDINISIVGDGVTLYSGWLGAGMMTDWFTAANFEVFTSDGSLTLFENAQSGAQFFMGYGPNETYYLGG</sequence>
<gene>
    <name evidence="3" type="ORF">AVDCRST_MAG59-1859</name>
</gene>
<accession>A0A6J4UJ92</accession>
<keyword evidence="2" id="KW-1133">Transmembrane helix</keyword>
<dbReference type="AlphaFoldDB" id="A0A6J4UJ92"/>
<dbReference type="InterPro" id="IPR010982">
    <property type="entry name" value="Lambda_DNA-bd_dom_sf"/>
</dbReference>
<evidence type="ECO:0008006" key="4">
    <source>
        <dbReference type="Google" id="ProtNLM"/>
    </source>
</evidence>
<organism evidence="3">
    <name type="scientific">uncultured Thermomicrobiales bacterium</name>
    <dbReference type="NCBI Taxonomy" id="1645740"/>
    <lineage>
        <taxon>Bacteria</taxon>
        <taxon>Pseudomonadati</taxon>
        <taxon>Thermomicrobiota</taxon>
        <taxon>Thermomicrobia</taxon>
        <taxon>Thermomicrobiales</taxon>
        <taxon>environmental samples</taxon>
    </lineage>
</organism>
<feature type="compositionally biased region" description="Pro residues" evidence="1">
    <location>
        <begin position="224"/>
        <end position="260"/>
    </location>
</feature>